<dbReference type="AlphaFoldDB" id="A0A919VEY9"/>
<sequence>MLQITNNTIRVKQINTELVKVALKNLSYGTKLTIANATGLSVATCGNILKELLESGEVLEIELEQPNGGRPARRFVYNANYAFIACLYLKNEGGIYTINYAVTNLIGEIIEEGSKIFNSINYDVIDSLIGELIERYENIKAVGIGVPGVVRQGVIGVCDIKELINVPLGNKLKEKYQLEITIENDMNFTVYGFYKKQNYDRDRTIAIVFFPKGNFPGAGIIVDGHILKGNTKFAGELSFLPLDLSREEQLKRLNSEDGFIPLAVKAIVSIIAIINPETIALTGELFKSDQLDDIYNHCLEIIPKEHMPQIFLRENIHDDYMNGLISITLESLSYNIQLVEKRI</sequence>
<evidence type="ECO:0000256" key="3">
    <source>
        <dbReference type="ARBA" id="ARBA00022629"/>
    </source>
</evidence>
<comment type="function">
    <text evidence="1">Transcriptional repressor of xylose-utilizing enzymes.</text>
</comment>
<keyword evidence="5" id="KW-1185">Reference proteome</keyword>
<keyword evidence="3" id="KW-0859">Xylose metabolism</keyword>
<reference evidence="4" key="1">
    <citation type="submission" date="2021-03" db="EMBL/GenBank/DDBJ databases">
        <title>Taxonomic study of Clostridium polyendosporum from meadow-gley soil under rice.</title>
        <authorList>
            <person name="Kobayashi H."/>
            <person name="Tanizawa Y."/>
            <person name="Yagura M."/>
        </authorList>
    </citation>
    <scope>NUCLEOTIDE SEQUENCE</scope>
    <source>
        <strain evidence="4">JCM 30710</strain>
    </source>
</reference>
<evidence type="ECO:0000256" key="1">
    <source>
        <dbReference type="ARBA" id="ARBA00002486"/>
    </source>
</evidence>
<dbReference type="InterPro" id="IPR043129">
    <property type="entry name" value="ATPase_NBD"/>
</dbReference>
<dbReference type="EMBL" id="BOPZ01000003">
    <property type="protein sequence ID" value="GIM27885.1"/>
    <property type="molecule type" value="Genomic_DNA"/>
</dbReference>
<evidence type="ECO:0000313" key="4">
    <source>
        <dbReference type="EMBL" id="GIM27885.1"/>
    </source>
</evidence>
<evidence type="ECO:0000313" key="5">
    <source>
        <dbReference type="Proteomes" id="UP000679179"/>
    </source>
</evidence>
<dbReference type="PANTHER" id="PTHR18964:SF149">
    <property type="entry name" value="BIFUNCTIONAL UDP-N-ACETYLGLUCOSAMINE 2-EPIMERASE_N-ACETYLMANNOSAMINE KINASE"/>
    <property type="match status" value="1"/>
</dbReference>
<accession>A0A919VEY9</accession>
<comment type="similarity">
    <text evidence="2">Belongs to the ROK (NagC/XylR) family.</text>
</comment>
<dbReference type="SUPFAM" id="SSF53067">
    <property type="entry name" value="Actin-like ATPase domain"/>
    <property type="match status" value="1"/>
</dbReference>
<dbReference type="InterPro" id="IPR000600">
    <property type="entry name" value="ROK"/>
</dbReference>
<dbReference type="InterPro" id="IPR036390">
    <property type="entry name" value="WH_DNA-bd_sf"/>
</dbReference>
<dbReference type="Gene3D" id="3.30.420.40">
    <property type="match status" value="2"/>
</dbReference>
<gene>
    <name evidence="4" type="ORF">CPJCM30710_05510</name>
</gene>
<dbReference type="RefSeq" id="WP_212902636.1">
    <property type="nucleotide sequence ID" value="NZ_BOPZ01000003.1"/>
</dbReference>
<dbReference type="Gene3D" id="1.10.10.10">
    <property type="entry name" value="Winged helix-like DNA-binding domain superfamily/Winged helix DNA-binding domain"/>
    <property type="match status" value="1"/>
</dbReference>
<protein>
    <recommendedName>
        <fullName evidence="6">Sugar kinase of the NBD/HSP70 family, may contain an N-terminal HTH domain</fullName>
    </recommendedName>
</protein>
<dbReference type="GO" id="GO:0042732">
    <property type="term" value="P:D-xylose metabolic process"/>
    <property type="evidence" value="ECO:0007669"/>
    <property type="project" value="UniProtKB-KW"/>
</dbReference>
<evidence type="ECO:0000256" key="2">
    <source>
        <dbReference type="ARBA" id="ARBA00006479"/>
    </source>
</evidence>
<organism evidence="4 5">
    <name type="scientific">Clostridium polyendosporum</name>
    <dbReference type="NCBI Taxonomy" id="69208"/>
    <lineage>
        <taxon>Bacteria</taxon>
        <taxon>Bacillati</taxon>
        <taxon>Bacillota</taxon>
        <taxon>Clostridia</taxon>
        <taxon>Eubacteriales</taxon>
        <taxon>Clostridiaceae</taxon>
        <taxon>Clostridium</taxon>
    </lineage>
</organism>
<dbReference type="SUPFAM" id="SSF46785">
    <property type="entry name" value="Winged helix' DNA-binding domain"/>
    <property type="match status" value="1"/>
</dbReference>
<evidence type="ECO:0008006" key="6">
    <source>
        <dbReference type="Google" id="ProtNLM"/>
    </source>
</evidence>
<dbReference type="Pfam" id="PF00480">
    <property type="entry name" value="ROK"/>
    <property type="match status" value="1"/>
</dbReference>
<dbReference type="InterPro" id="IPR036388">
    <property type="entry name" value="WH-like_DNA-bd_sf"/>
</dbReference>
<dbReference type="PANTHER" id="PTHR18964">
    <property type="entry name" value="ROK (REPRESSOR, ORF, KINASE) FAMILY"/>
    <property type="match status" value="1"/>
</dbReference>
<proteinExistence type="inferred from homology"/>
<dbReference type="Proteomes" id="UP000679179">
    <property type="component" value="Unassembled WGS sequence"/>
</dbReference>
<dbReference type="CDD" id="cd23763">
    <property type="entry name" value="ASKHA_ATPase_ROK"/>
    <property type="match status" value="1"/>
</dbReference>
<keyword evidence="3" id="KW-0119">Carbohydrate metabolism</keyword>
<comment type="caution">
    <text evidence="4">The sequence shown here is derived from an EMBL/GenBank/DDBJ whole genome shotgun (WGS) entry which is preliminary data.</text>
</comment>
<name>A0A919VEY9_9CLOT</name>